<keyword evidence="1" id="KW-0723">Serine/threonine-protein kinase</keyword>
<dbReference type="GO" id="GO:0005524">
    <property type="term" value="F:ATP binding"/>
    <property type="evidence" value="ECO:0007669"/>
    <property type="project" value="UniProtKB-UniRule"/>
</dbReference>
<dbReference type="EMBL" id="JAATIQ010000033">
    <property type="protein sequence ID" value="KAF4397448.1"/>
    <property type="molecule type" value="Genomic_DNA"/>
</dbReference>
<dbReference type="InterPro" id="IPR052059">
    <property type="entry name" value="CR_Ser/Thr_kinase"/>
</dbReference>
<keyword evidence="10" id="KW-0325">Glycoprotein</keyword>
<dbReference type="Gene3D" id="3.30.430.20">
    <property type="entry name" value="Gnk2 domain, C-X8-C-X2-C motif"/>
    <property type="match status" value="2"/>
</dbReference>
<dbReference type="InterPro" id="IPR036390">
    <property type="entry name" value="WH_DNA-bd_sf"/>
</dbReference>
<dbReference type="Pfam" id="PF01657">
    <property type="entry name" value="Stress-antifung"/>
    <property type="match status" value="2"/>
</dbReference>
<dbReference type="PROSITE" id="PS51473">
    <property type="entry name" value="GNK2"/>
    <property type="match status" value="2"/>
</dbReference>
<dbReference type="GO" id="GO:0000786">
    <property type="term" value="C:nucleosome"/>
    <property type="evidence" value="ECO:0007669"/>
    <property type="project" value="InterPro"/>
</dbReference>
<keyword evidence="9" id="KW-0675">Receptor</keyword>
<dbReference type="PROSITE" id="PS51504">
    <property type="entry name" value="H15"/>
    <property type="match status" value="1"/>
</dbReference>
<evidence type="ECO:0000313" key="18">
    <source>
        <dbReference type="Proteomes" id="UP000583929"/>
    </source>
</evidence>
<evidence type="ECO:0000256" key="6">
    <source>
        <dbReference type="ARBA" id="ARBA00022777"/>
    </source>
</evidence>
<dbReference type="Gene3D" id="1.10.10.10">
    <property type="entry name" value="Winged helix-like DNA-binding domain superfamily/Winged helix DNA-binding domain"/>
    <property type="match status" value="1"/>
</dbReference>
<evidence type="ECO:0000256" key="4">
    <source>
        <dbReference type="ARBA" id="ARBA00022737"/>
    </source>
</evidence>
<evidence type="ECO:0000256" key="3">
    <source>
        <dbReference type="ARBA" id="ARBA00022729"/>
    </source>
</evidence>
<gene>
    <name evidence="17" type="ORF">G4B88_027188</name>
</gene>
<dbReference type="SUPFAM" id="SSF46785">
    <property type="entry name" value="Winged helix' DNA-binding domain"/>
    <property type="match status" value="1"/>
</dbReference>
<evidence type="ECO:0000259" key="14">
    <source>
        <dbReference type="PROSITE" id="PS50011"/>
    </source>
</evidence>
<keyword evidence="8" id="KW-0238">DNA-binding</keyword>
<keyword evidence="7 11" id="KW-0067">ATP-binding</keyword>
<evidence type="ECO:0000313" key="17">
    <source>
        <dbReference type="EMBL" id="KAF4397448.1"/>
    </source>
</evidence>
<dbReference type="CDD" id="cd23509">
    <property type="entry name" value="Gnk2-like"/>
    <property type="match status" value="2"/>
</dbReference>
<keyword evidence="3" id="KW-0732">Signal</keyword>
<dbReference type="GO" id="GO:0003677">
    <property type="term" value="F:DNA binding"/>
    <property type="evidence" value="ECO:0007669"/>
    <property type="project" value="UniProtKB-KW"/>
</dbReference>
<keyword evidence="13" id="KW-0812">Transmembrane</keyword>
<feature type="domain" description="Protein kinase" evidence="14">
    <location>
        <begin position="497"/>
        <end position="783"/>
    </location>
</feature>
<dbReference type="GO" id="GO:0030527">
    <property type="term" value="F:structural constituent of chromatin"/>
    <property type="evidence" value="ECO:0007669"/>
    <property type="project" value="InterPro"/>
</dbReference>
<dbReference type="SMART" id="SM00526">
    <property type="entry name" value="H15"/>
    <property type="match status" value="1"/>
</dbReference>
<dbReference type="InterPro" id="IPR017441">
    <property type="entry name" value="Protein_kinase_ATP_BS"/>
</dbReference>
<feature type="region of interest" description="Disordered" evidence="12">
    <location>
        <begin position="105"/>
        <end position="216"/>
    </location>
</feature>
<evidence type="ECO:0000256" key="13">
    <source>
        <dbReference type="SAM" id="Phobius"/>
    </source>
</evidence>
<dbReference type="GO" id="GO:0004674">
    <property type="term" value="F:protein serine/threonine kinase activity"/>
    <property type="evidence" value="ECO:0007669"/>
    <property type="project" value="UniProtKB-KW"/>
</dbReference>
<evidence type="ECO:0000256" key="7">
    <source>
        <dbReference type="ARBA" id="ARBA00022840"/>
    </source>
</evidence>
<dbReference type="PANTHER" id="PTHR47973">
    <property type="entry name" value="CYSTEINE-RICH RECEPTOR-LIKE PROTEIN KINASE 3"/>
    <property type="match status" value="1"/>
</dbReference>
<evidence type="ECO:0000259" key="15">
    <source>
        <dbReference type="PROSITE" id="PS51473"/>
    </source>
</evidence>
<keyword evidence="4" id="KW-0677">Repeat</keyword>
<dbReference type="Gene3D" id="3.30.200.20">
    <property type="entry name" value="Phosphorylase Kinase, domain 1"/>
    <property type="match status" value="1"/>
</dbReference>
<evidence type="ECO:0000256" key="9">
    <source>
        <dbReference type="ARBA" id="ARBA00023170"/>
    </source>
</evidence>
<evidence type="ECO:0000256" key="5">
    <source>
        <dbReference type="ARBA" id="ARBA00022741"/>
    </source>
</evidence>
<dbReference type="InterPro" id="IPR001245">
    <property type="entry name" value="Ser-Thr/Tyr_kinase_cat_dom"/>
</dbReference>
<dbReference type="CDD" id="cd14066">
    <property type="entry name" value="STKc_IRAK"/>
    <property type="match status" value="1"/>
</dbReference>
<keyword evidence="5 11" id="KW-0547">Nucleotide-binding</keyword>
<protein>
    <submittedName>
        <fullName evidence="17">Uncharacterized protein</fullName>
    </submittedName>
</protein>
<keyword evidence="18" id="KW-1185">Reference proteome</keyword>
<keyword evidence="6" id="KW-0418">Kinase</keyword>
<dbReference type="InterPro" id="IPR038408">
    <property type="entry name" value="GNK2_sf"/>
</dbReference>
<dbReference type="InterPro" id="IPR036388">
    <property type="entry name" value="WH-like_DNA-bd_sf"/>
</dbReference>
<feature type="region of interest" description="Disordered" evidence="12">
    <location>
        <begin position="15"/>
        <end position="40"/>
    </location>
</feature>
<evidence type="ECO:0000256" key="12">
    <source>
        <dbReference type="SAM" id="MobiDB-lite"/>
    </source>
</evidence>
<dbReference type="Proteomes" id="UP000583929">
    <property type="component" value="Unassembled WGS sequence"/>
</dbReference>
<dbReference type="PROSITE" id="PS50011">
    <property type="entry name" value="PROTEIN_KINASE_DOM"/>
    <property type="match status" value="1"/>
</dbReference>
<dbReference type="PROSITE" id="PS00108">
    <property type="entry name" value="PROTEIN_KINASE_ST"/>
    <property type="match status" value="1"/>
</dbReference>
<feature type="compositionally biased region" description="Basic residues" evidence="12">
    <location>
        <begin position="140"/>
        <end position="168"/>
    </location>
</feature>
<feature type="domain" description="H15" evidence="16">
    <location>
        <begin position="37"/>
        <end position="106"/>
    </location>
</feature>
<dbReference type="FunFam" id="3.30.200.20:FF:000952">
    <property type="entry name" value="Putative DUF26-domain protein kinase"/>
    <property type="match status" value="1"/>
</dbReference>
<dbReference type="InterPro" id="IPR011009">
    <property type="entry name" value="Kinase-like_dom_sf"/>
</dbReference>
<dbReference type="CDD" id="cd00073">
    <property type="entry name" value="H15"/>
    <property type="match status" value="1"/>
</dbReference>
<feature type="transmembrane region" description="Helical" evidence="13">
    <location>
        <begin position="429"/>
        <end position="451"/>
    </location>
</feature>
<feature type="compositionally biased region" description="Basic residues" evidence="12">
    <location>
        <begin position="189"/>
        <end position="211"/>
    </location>
</feature>
<keyword evidence="13" id="KW-0472">Membrane</keyword>
<dbReference type="PROSITE" id="PS00107">
    <property type="entry name" value="PROTEIN_KINASE_ATP"/>
    <property type="match status" value="1"/>
</dbReference>
<dbReference type="Pfam" id="PF00538">
    <property type="entry name" value="Linker_histone"/>
    <property type="match status" value="1"/>
</dbReference>
<dbReference type="SUPFAM" id="SSF56112">
    <property type="entry name" value="Protein kinase-like (PK-like)"/>
    <property type="match status" value="1"/>
</dbReference>
<dbReference type="InterPro" id="IPR005818">
    <property type="entry name" value="Histone_H1/H5_H15"/>
</dbReference>
<evidence type="ECO:0000256" key="10">
    <source>
        <dbReference type="ARBA" id="ARBA00023180"/>
    </source>
</evidence>
<sequence length="816" mass="89909">MTSEAVVDVVASVPEKATKASKPKKAVTAKKAKSTASHPPFAQMISEAIVSLKERTGSSQHAITKFIEEKHKQLPDSFKRLVLSNLKKLVAAEKLVKVKGSFKLPSAKSASQKVSAPSKKPAAPKSKAAKPKSKAAATKPKAKAAAKPKAAVKAKVVAKPKAAAKPKPVKAGARSSTRKTPPKAAKPVAKTKKAVPVKKPKSVKKSPAKKAKKEDRVDNNTVYAQNYDLILNRLAEGMSLKGYSFGEMGDPPNRVFVFSQCMGDLNNKECSMCFNEIKDILSGCFPSSGGRIFYNGCFIRAENYNFFNHTVEPDDLRRCSDGLDLREEYTEIGRKQIGNLVRVTMENNGFGAVYKKAGEVSFFAVAMCWRTLNSSLCEECIQNAADSCVACLPAAEGRVLNSGCTVRYADYDFGNKPDVRRAKEILLTYATYVLVGLAVSVFVVMVGVYAGKAAYKRKIRRLKKLAKGRRLDIVASKKGSKFLEFNHSTLEKATEGFNDAHKLGEGGFGEVFKGTLADGREIAIKRLFATGKSQAEEICNEIDIISSAQHKNLVRFLGCCFTDSNSFLVYEFLVNKSLDQFIFDSERSKELDWKKRLQIIIGSAEGLEYLHKGCQMRIIHRDIKASNILLDSKWKPKIADFGLARFSSSATSYVPGVTIAGTFGYLAPEYLAQGRLTEKVDVYSFGVLVLEIVSGVRNNKLRSHDTFETLVAHVWKHYQSNTVSEIIEKSLAEEDFEEVERVVQVGLLCTQEVPSLRPNMAMVIQMLKQNDSELPTPTKPPFIDENLELSSSFDSCRWQPSCISDLCSPIERDSNI</sequence>
<dbReference type="InterPro" id="IPR008271">
    <property type="entry name" value="Ser/Thr_kinase_AS"/>
</dbReference>
<feature type="compositionally biased region" description="Basic residues" evidence="12">
    <location>
        <begin position="19"/>
        <end position="33"/>
    </location>
</feature>
<evidence type="ECO:0000256" key="2">
    <source>
        <dbReference type="ARBA" id="ARBA00022679"/>
    </source>
</evidence>
<reference evidence="17 18" key="1">
    <citation type="journal article" date="2020" name="bioRxiv">
        <title>Sequence and annotation of 42 cannabis genomes reveals extensive copy number variation in cannabinoid synthesis and pathogen resistance genes.</title>
        <authorList>
            <person name="Mckernan K.J."/>
            <person name="Helbert Y."/>
            <person name="Kane L.T."/>
            <person name="Ebling H."/>
            <person name="Zhang L."/>
            <person name="Liu B."/>
            <person name="Eaton Z."/>
            <person name="Mclaughlin S."/>
            <person name="Kingan S."/>
            <person name="Baybayan P."/>
            <person name="Concepcion G."/>
            <person name="Jordan M."/>
            <person name="Riva A."/>
            <person name="Barbazuk W."/>
            <person name="Harkins T."/>
        </authorList>
    </citation>
    <scope>NUCLEOTIDE SEQUENCE [LARGE SCALE GENOMIC DNA]</scope>
    <source>
        <strain evidence="18">cv. Jamaican Lion 4</strain>
        <tissue evidence="17">Leaf</tissue>
    </source>
</reference>
<dbReference type="FunFam" id="1.10.510.10:FF:000336">
    <property type="entry name" value="Cysteine-rich receptor-like protein kinase 2"/>
    <property type="match status" value="1"/>
</dbReference>
<feature type="domain" description="Gnk2-homologous" evidence="15">
    <location>
        <begin position="311"/>
        <end position="413"/>
    </location>
</feature>
<feature type="domain" description="Gnk2-homologous" evidence="15">
    <location>
        <begin position="205"/>
        <end position="306"/>
    </location>
</feature>
<dbReference type="Gene3D" id="1.10.510.10">
    <property type="entry name" value="Transferase(Phosphotransferase) domain 1"/>
    <property type="match status" value="1"/>
</dbReference>
<evidence type="ECO:0000256" key="8">
    <source>
        <dbReference type="ARBA" id="ARBA00023125"/>
    </source>
</evidence>
<feature type="compositionally biased region" description="Low complexity" evidence="12">
    <location>
        <begin position="105"/>
        <end position="126"/>
    </location>
</feature>
<keyword evidence="2" id="KW-0808">Transferase</keyword>
<feature type="binding site" evidence="11">
    <location>
        <position position="525"/>
    </location>
    <ligand>
        <name>ATP</name>
        <dbReference type="ChEBI" id="CHEBI:30616"/>
    </ligand>
</feature>
<name>A0A7J6HRT3_CANSA</name>
<dbReference type="PRINTS" id="PR00624">
    <property type="entry name" value="HISTONEH5"/>
</dbReference>
<dbReference type="GO" id="GO:0006334">
    <property type="term" value="P:nucleosome assembly"/>
    <property type="evidence" value="ECO:0007669"/>
    <property type="project" value="InterPro"/>
</dbReference>
<evidence type="ECO:0000256" key="1">
    <source>
        <dbReference type="ARBA" id="ARBA00022527"/>
    </source>
</evidence>
<proteinExistence type="predicted"/>
<organism evidence="17 18">
    <name type="scientific">Cannabis sativa</name>
    <name type="common">Hemp</name>
    <name type="synonym">Marijuana</name>
    <dbReference type="NCBI Taxonomy" id="3483"/>
    <lineage>
        <taxon>Eukaryota</taxon>
        <taxon>Viridiplantae</taxon>
        <taxon>Streptophyta</taxon>
        <taxon>Embryophyta</taxon>
        <taxon>Tracheophyta</taxon>
        <taxon>Spermatophyta</taxon>
        <taxon>Magnoliopsida</taxon>
        <taxon>eudicotyledons</taxon>
        <taxon>Gunneridae</taxon>
        <taxon>Pentapetalae</taxon>
        <taxon>rosids</taxon>
        <taxon>fabids</taxon>
        <taxon>Rosales</taxon>
        <taxon>Cannabaceae</taxon>
        <taxon>Cannabis</taxon>
    </lineage>
</organism>
<accession>A0A7J6HRT3</accession>
<dbReference type="AlphaFoldDB" id="A0A7J6HRT3"/>
<dbReference type="InterPro" id="IPR005819">
    <property type="entry name" value="H1/H5"/>
</dbReference>
<comment type="caution">
    <text evidence="17">The sequence shown here is derived from an EMBL/GenBank/DDBJ whole genome shotgun (WGS) entry which is preliminary data.</text>
</comment>
<dbReference type="InterPro" id="IPR002902">
    <property type="entry name" value="GNK2"/>
</dbReference>
<dbReference type="SMART" id="SM00220">
    <property type="entry name" value="S_TKc"/>
    <property type="match status" value="1"/>
</dbReference>
<dbReference type="InterPro" id="IPR000719">
    <property type="entry name" value="Prot_kinase_dom"/>
</dbReference>
<dbReference type="Pfam" id="PF07714">
    <property type="entry name" value="PK_Tyr_Ser-Thr"/>
    <property type="match status" value="1"/>
</dbReference>
<evidence type="ECO:0000256" key="11">
    <source>
        <dbReference type="PROSITE-ProRule" id="PRU10141"/>
    </source>
</evidence>
<evidence type="ECO:0000259" key="16">
    <source>
        <dbReference type="PROSITE" id="PS51504"/>
    </source>
</evidence>
<keyword evidence="13" id="KW-1133">Transmembrane helix</keyword>